<name>A0A9J6F8D7_HAELO</name>
<accession>A0A9J6F8D7</accession>
<evidence type="ECO:0000256" key="1">
    <source>
        <dbReference type="SAM" id="MobiDB-lite"/>
    </source>
</evidence>
<protein>
    <submittedName>
        <fullName evidence="2">Uncharacterized protein</fullName>
    </submittedName>
</protein>
<feature type="compositionally biased region" description="Basic and acidic residues" evidence="1">
    <location>
        <begin position="1"/>
        <end position="31"/>
    </location>
</feature>
<reference evidence="2 3" key="1">
    <citation type="journal article" date="2020" name="Cell">
        <title>Large-Scale Comparative Analyses of Tick Genomes Elucidate Their Genetic Diversity and Vector Capacities.</title>
        <authorList>
            <consortium name="Tick Genome and Microbiome Consortium (TIGMIC)"/>
            <person name="Jia N."/>
            <person name="Wang J."/>
            <person name="Shi W."/>
            <person name="Du L."/>
            <person name="Sun Y."/>
            <person name="Zhan W."/>
            <person name="Jiang J.F."/>
            <person name="Wang Q."/>
            <person name="Zhang B."/>
            <person name="Ji P."/>
            <person name="Bell-Sakyi L."/>
            <person name="Cui X.M."/>
            <person name="Yuan T.T."/>
            <person name="Jiang B.G."/>
            <person name="Yang W.F."/>
            <person name="Lam T.T."/>
            <person name="Chang Q.C."/>
            <person name="Ding S.J."/>
            <person name="Wang X.J."/>
            <person name="Zhu J.G."/>
            <person name="Ruan X.D."/>
            <person name="Zhao L."/>
            <person name="Wei J.T."/>
            <person name="Ye R.Z."/>
            <person name="Que T.C."/>
            <person name="Du C.H."/>
            <person name="Zhou Y.H."/>
            <person name="Cheng J.X."/>
            <person name="Dai P.F."/>
            <person name="Guo W.B."/>
            <person name="Han X.H."/>
            <person name="Huang E.J."/>
            <person name="Li L.F."/>
            <person name="Wei W."/>
            <person name="Gao Y.C."/>
            <person name="Liu J.Z."/>
            <person name="Shao H.Z."/>
            <person name="Wang X."/>
            <person name="Wang C.C."/>
            <person name="Yang T.C."/>
            <person name="Huo Q.B."/>
            <person name="Li W."/>
            <person name="Chen H.Y."/>
            <person name="Chen S.E."/>
            <person name="Zhou L.G."/>
            <person name="Ni X.B."/>
            <person name="Tian J.H."/>
            <person name="Sheng Y."/>
            <person name="Liu T."/>
            <person name="Pan Y.S."/>
            <person name="Xia L.Y."/>
            <person name="Li J."/>
            <person name="Zhao F."/>
            <person name="Cao W.C."/>
        </authorList>
    </citation>
    <scope>NUCLEOTIDE SEQUENCE [LARGE SCALE GENOMIC DNA]</scope>
    <source>
        <strain evidence="2">HaeL-2018</strain>
    </source>
</reference>
<proteinExistence type="predicted"/>
<sequence>MAESEREPISERDITWEERQMNADADPRDPPELVLPDGTAIPSHLDRLSMLKVLISMINKVQPLRRIKMAHVNTLDDVVHLLRSCCGESSSSLALKLPSRAESHIICSRIRIYPRLSGDFPTPPDPQAMFDIHFFRKDPQHRQIHRLCSTFISFARTANTARSTGYVRHPFLSQGPPIPPDPQAMFDIHFFRKDPQHRQIHRPCSTSISFARTHDRSSSLPRKSTQVISSRPPFTGHYQVWRQRDQGGHLLQVIPLCPKCRHEDMEASGEMACREAGRRALQRGLLSTLSYCKAMNLDKSQSDTWLRDNSLFSFSSRY</sequence>
<feature type="region of interest" description="Disordered" evidence="1">
    <location>
        <begin position="1"/>
        <end position="33"/>
    </location>
</feature>
<dbReference type="OrthoDB" id="424302at2759"/>
<dbReference type="AlphaFoldDB" id="A0A9J6F8D7"/>
<evidence type="ECO:0000313" key="2">
    <source>
        <dbReference type="EMBL" id="KAH9362446.1"/>
    </source>
</evidence>
<dbReference type="Proteomes" id="UP000821853">
    <property type="component" value="Chromosome 1"/>
</dbReference>
<gene>
    <name evidence="2" type="ORF">HPB48_020144</name>
</gene>
<evidence type="ECO:0000313" key="3">
    <source>
        <dbReference type="Proteomes" id="UP000821853"/>
    </source>
</evidence>
<comment type="caution">
    <text evidence="2">The sequence shown here is derived from an EMBL/GenBank/DDBJ whole genome shotgun (WGS) entry which is preliminary data.</text>
</comment>
<dbReference type="EMBL" id="JABSTR010000001">
    <property type="protein sequence ID" value="KAH9362446.1"/>
    <property type="molecule type" value="Genomic_DNA"/>
</dbReference>
<dbReference type="VEuPathDB" id="VectorBase:HLOH_041437"/>
<keyword evidence="3" id="KW-1185">Reference proteome</keyword>
<organism evidence="2 3">
    <name type="scientific">Haemaphysalis longicornis</name>
    <name type="common">Bush tick</name>
    <dbReference type="NCBI Taxonomy" id="44386"/>
    <lineage>
        <taxon>Eukaryota</taxon>
        <taxon>Metazoa</taxon>
        <taxon>Ecdysozoa</taxon>
        <taxon>Arthropoda</taxon>
        <taxon>Chelicerata</taxon>
        <taxon>Arachnida</taxon>
        <taxon>Acari</taxon>
        <taxon>Parasitiformes</taxon>
        <taxon>Ixodida</taxon>
        <taxon>Ixodoidea</taxon>
        <taxon>Ixodidae</taxon>
        <taxon>Haemaphysalinae</taxon>
        <taxon>Haemaphysalis</taxon>
    </lineage>
</organism>